<protein>
    <submittedName>
        <fullName evidence="1">Iron-sulfur cluster repair di-iron protein, ric</fullName>
    </submittedName>
</protein>
<proteinExistence type="predicted"/>
<sequence>MSKQVNFNQEKETHLKLLAQYVPVVARVHGGNHPEFHQVRKVFDRLVKKVKDAGAGKPDLVDEFVKLREITDNYTVPDDVCESYEAVYNMLAEIDRAYGS</sequence>
<dbReference type="Proteomes" id="UP000559962">
    <property type="component" value="Unassembled WGS sequence"/>
</dbReference>
<reference evidence="1 2" key="1">
    <citation type="journal article" date="2020" name="Biotechnol. Biofuels">
        <title>New insights from the biogas microbiome by comprehensive genome-resolved metagenomics of nearly 1600 species originating from multiple anaerobic digesters.</title>
        <authorList>
            <person name="Campanaro S."/>
            <person name="Treu L."/>
            <person name="Rodriguez-R L.M."/>
            <person name="Kovalovszki A."/>
            <person name="Ziels R.M."/>
            <person name="Maus I."/>
            <person name="Zhu X."/>
            <person name="Kougias P.G."/>
            <person name="Basile A."/>
            <person name="Luo G."/>
            <person name="Schluter A."/>
            <person name="Konstantinidis K.T."/>
            <person name="Angelidaki I."/>
        </authorList>
    </citation>
    <scope>NUCLEOTIDE SEQUENCE [LARGE SCALE GENOMIC DNA]</scope>
    <source>
        <strain evidence="1">AS27yjCOA_61</strain>
    </source>
</reference>
<organism evidence="1 2">
    <name type="scientific">Pseudolactococcus chungangensis</name>
    <dbReference type="NCBI Taxonomy" id="451457"/>
    <lineage>
        <taxon>Bacteria</taxon>
        <taxon>Bacillati</taxon>
        <taxon>Bacillota</taxon>
        <taxon>Bacilli</taxon>
        <taxon>Lactobacillales</taxon>
        <taxon>Streptococcaceae</taxon>
        <taxon>Pseudolactococcus</taxon>
    </lineage>
</organism>
<accession>A0A847J3P4</accession>
<dbReference type="EMBL" id="JAAYVO010000052">
    <property type="protein sequence ID" value="NLH35200.1"/>
    <property type="molecule type" value="Genomic_DNA"/>
</dbReference>
<dbReference type="AlphaFoldDB" id="A0A847J3P4"/>
<evidence type="ECO:0000313" key="1">
    <source>
        <dbReference type="EMBL" id="NLH35200.1"/>
    </source>
</evidence>
<name>A0A847J3P4_9LACT</name>
<comment type="caution">
    <text evidence="1">The sequence shown here is derived from an EMBL/GenBank/DDBJ whole genome shotgun (WGS) entry which is preliminary data.</text>
</comment>
<gene>
    <name evidence="1" type="ORF">GX453_04130</name>
</gene>
<evidence type="ECO:0000313" key="2">
    <source>
        <dbReference type="Proteomes" id="UP000559962"/>
    </source>
</evidence>